<name>A0A7J0EJE8_9ERIC</name>
<comment type="caution">
    <text evidence="2">The sequence shown here is derived from an EMBL/GenBank/DDBJ whole genome shotgun (WGS) entry which is preliminary data.</text>
</comment>
<evidence type="ECO:0000313" key="2">
    <source>
        <dbReference type="EMBL" id="GFY86059.1"/>
    </source>
</evidence>
<keyword evidence="3" id="KW-1185">Reference proteome</keyword>
<dbReference type="AlphaFoldDB" id="A0A7J0EJE8"/>
<sequence>MTINQGILVHHPISTRGGFQRIPQIKHETPPRPHHHLTASYHIPRPAPPPPVAAAGSPPPALLQNPSPHIAVPVPLPPSAAEPETGGVRKIEGVVVVQIDLVDRIEAESAIVVVLVGEVVADELFLRRVESATRRQRDRRKFGI</sequence>
<evidence type="ECO:0000313" key="3">
    <source>
        <dbReference type="Proteomes" id="UP000585474"/>
    </source>
</evidence>
<protein>
    <submittedName>
        <fullName evidence="2">Uncharacterized protein</fullName>
    </submittedName>
</protein>
<feature type="region of interest" description="Disordered" evidence="1">
    <location>
        <begin position="24"/>
        <end position="69"/>
    </location>
</feature>
<feature type="compositionally biased region" description="Pro residues" evidence="1">
    <location>
        <begin position="45"/>
        <end position="61"/>
    </location>
</feature>
<accession>A0A7J0EJE8</accession>
<dbReference type="Proteomes" id="UP000585474">
    <property type="component" value="Unassembled WGS sequence"/>
</dbReference>
<evidence type="ECO:0000256" key="1">
    <source>
        <dbReference type="SAM" id="MobiDB-lite"/>
    </source>
</evidence>
<organism evidence="2 3">
    <name type="scientific">Actinidia rufa</name>
    <dbReference type="NCBI Taxonomy" id="165716"/>
    <lineage>
        <taxon>Eukaryota</taxon>
        <taxon>Viridiplantae</taxon>
        <taxon>Streptophyta</taxon>
        <taxon>Embryophyta</taxon>
        <taxon>Tracheophyta</taxon>
        <taxon>Spermatophyta</taxon>
        <taxon>Magnoliopsida</taxon>
        <taxon>eudicotyledons</taxon>
        <taxon>Gunneridae</taxon>
        <taxon>Pentapetalae</taxon>
        <taxon>asterids</taxon>
        <taxon>Ericales</taxon>
        <taxon>Actinidiaceae</taxon>
        <taxon>Actinidia</taxon>
    </lineage>
</organism>
<gene>
    <name evidence="2" type="ORF">Acr_04g0007970</name>
</gene>
<proteinExistence type="predicted"/>
<reference evidence="2 3" key="1">
    <citation type="submission" date="2019-07" db="EMBL/GenBank/DDBJ databases">
        <title>De Novo Assembly of kiwifruit Actinidia rufa.</title>
        <authorList>
            <person name="Sugita-Konishi S."/>
            <person name="Sato K."/>
            <person name="Mori E."/>
            <person name="Abe Y."/>
            <person name="Kisaki G."/>
            <person name="Hamano K."/>
            <person name="Suezawa K."/>
            <person name="Otani M."/>
            <person name="Fukuda T."/>
            <person name="Manabe T."/>
            <person name="Gomi K."/>
            <person name="Tabuchi M."/>
            <person name="Akimitsu K."/>
            <person name="Kataoka I."/>
        </authorList>
    </citation>
    <scope>NUCLEOTIDE SEQUENCE [LARGE SCALE GENOMIC DNA]</scope>
    <source>
        <strain evidence="3">cv. Fuchu</strain>
    </source>
</reference>
<dbReference type="EMBL" id="BJWL01000004">
    <property type="protein sequence ID" value="GFY86059.1"/>
    <property type="molecule type" value="Genomic_DNA"/>
</dbReference>